<proteinExistence type="predicted"/>
<dbReference type="AlphaFoldDB" id="A0A2H0CU32"/>
<name>A0A2H0CU32_9BACT</name>
<comment type="subcellular location">
    <subcellularLocation>
        <location evidence="1">Secreted</location>
    </subcellularLocation>
</comment>
<comment type="caution">
    <text evidence="6">The sequence shown here is derived from an EMBL/GenBank/DDBJ whole genome shotgun (WGS) entry which is preliminary data.</text>
</comment>
<evidence type="ECO:0000256" key="4">
    <source>
        <dbReference type="ARBA" id="ARBA00022837"/>
    </source>
</evidence>
<dbReference type="Pfam" id="PF18884">
    <property type="entry name" value="TSP3_bac"/>
    <property type="match status" value="2"/>
</dbReference>
<evidence type="ECO:0000313" key="6">
    <source>
        <dbReference type="EMBL" id="PIP73407.1"/>
    </source>
</evidence>
<dbReference type="InterPro" id="IPR059100">
    <property type="entry name" value="TSP3_bac"/>
</dbReference>
<feature type="region of interest" description="Disordered" evidence="5">
    <location>
        <begin position="71"/>
        <end position="99"/>
    </location>
</feature>
<evidence type="ECO:0000256" key="3">
    <source>
        <dbReference type="ARBA" id="ARBA00022729"/>
    </source>
</evidence>
<protein>
    <submittedName>
        <fullName evidence="6">Uncharacterized protein</fullName>
    </submittedName>
</protein>
<accession>A0A2H0CU32</accession>
<evidence type="ECO:0000256" key="5">
    <source>
        <dbReference type="SAM" id="MobiDB-lite"/>
    </source>
</evidence>
<organism evidence="6 7">
    <name type="scientific">Candidatus Lloydbacteria bacterium CG22_combo_CG10-13_8_21_14_all_47_15</name>
    <dbReference type="NCBI Taxonomy" id="1974635"/>
    <lineage>
        <taxon>Bacteria</taxon>
        <taxon>Candidatus Lloydiibacteriota</taxon>
    </lineage>
</organism>
<gene>
    <name evidence="6" type="ORF">COW88_02200</name>
</gene>
<sequence length="329" mass="35255">MLTRENKKAVVAILILIGVAAFAAFVGERYGGEIGTLTFEKRNAGLDAYSAQQIAKLDTDGDGLYDWEETLWQTNPNNPDTDGDGTTDGDELNAGRHPLVAGPDDDLTKIVPTVYGVTGGDTTDQPSTISESVARELFSSYLVLRQSGEFSEETGKKLVASVADDVFAFGKGAPAYTLSDITPTSNTQTAVLVYANALFARLSALLSVPSAGTELVLLTDILQTERKSELQKFAILEEEYKTAAESLAGLSVPQVFLEKHIELLNALMTFSNTAGYFQNSFIDPIQTIAGLQLYGNARAILGTAIQEIDALLPAYGVVFDEATGIYTTQ</sequence>
<evidence type="ECO:0000313" key="7">
    <source>
        <dbReference type="Proteomes" id="UP000230638"/>
    </source>
</evidence>
<dbReference type="PANTHER" id="PTHR37467">
    <property type="entry name" value="EXPORTED CALCIUM-BINDING GLYCOPROTEIN-RELATED"/>
    <property type="match status" value="1"/>
</dbReference>
<evidence type="ECO:0000256" key="2">
    <source>
        <dbReference type="ARBA" id="ARBA00022525"/>
    </source>
</evidence>
<feature type="compositionally biased region" description="Acidic residues" evidence="5">
    <location>
        <begin position="81"/>
        <end position="91"/>
    </location>
</feature>
<keyword evidence="4" id="KW-0106">Calcium</keyword>
<dbReference type="EMBL" id="PCTL01000021">
    <property type="protein sequence ID" value="PIP73407.1"/>
    <property type="molecule type" value="Genomic_DNA"/>
</dbReference>
<keyword evidence="3" id="KW-0732">Signal</keyword>
<evidence type="ECO:0000256" key="1">
    <source>
        <dbReference type="ARBA" id="ARBA00004613"/>
    </source>
</evidence>
<keyword evidence="2" id="KW-0964">Secreted</keyword>
<dbReference type="Proteomes" id="UP000230638">
    <property type="component" value="Unassembled WGS sequence"/>
</dbReference>
<dbReference type="PANTHER" id="PTHR37467:SF1">
    <property type="entry name" value="EXPORTED CALCIUM-BINDING GLYCOPROTEIN"/>
    <property type="match status" value="1"/>
</dbReference>
<dbReference type="InterPro" id="IPR053180">
    <property type="entry name" value="Ca-binding_acidic-repeat"/>
</dbReference>
<reference evidence="6 7" key="1">
    <citation type="submission" date="2017-09" db="EMBL/GenBank/DDBJ databases">
        <title>Depth-based differentiation of microbial function through sediment-hosted aquifers and enrichment of novel symbionts in the deep terrestrial subsurface.</title>
        <authorList>
            <person name="Probst A.J."/>
            <person name="Ladd B."/>
            <person name="Jarett J.K."/>
            <person name="Geller-Mcgrath D.E."/>
            <person name="Sieber C.M."/>
            <person name="Emerson J.B."/>
            <person name="Anantharaman K."/>
            <person name="Thomas B.C."/>
            <person name="Malmstrom R."/>
            <person name="Stieglmeier M."/>
            <person name="Klingl A."/>
            <person name="Woyke T."/>
            <person name="Ryan C.M."/>
            <person name="Banfield J.F."/>
        </authorList>
    </citation>
    <scope>NUCLEOTIDE SEQUENCE [LARGE SCALE GENOMIC DNA]</scope>
    <source>
        <strain evidence="6">CG22_combo_CG10-13_8_21_14_all_47_15</strain>
    </source>
</reference>